<evidence type="ECO:0000256" key="4">
    <source>
        <dbReference type="ARBA" id="ARBA00022989"/>
    </source>
</evidence>
<sequence>MSGCGCEVELKNTEQKHVLYWLLGINALMFFVEITVGLYANSTALIADSMDMLADAIVYGIALYAVSRTLKHKTNAALISGYFQLTLGLLIIFDIVRRIVGEGEPHSWFMIGYGFVALIANVICLVLIRKHNNGEVHMRASWIFSANDVIANMGVIAAGVLVMLLDTRWPDIVIGSVIATLILRGAYLIITDAKKELSKAESTSENNSCSGSKSKSCS</sequence>
<evidence type="ECO:0000256" key="2">
    <source>
        <dbReference type="ARBA" id="ARBA00022692"/>
    </source>
</evidence>
<reference evidence="8 9" key="1">
    <citation type="submission" date="2016-10" db="EMBL/GenBank/DDBJ databases">
        <authorList>
            <person name="de Groot N.N."/>
        </authorList>
    </citation>
    <scope>NUCLEOTIDE SEQUENCE [LARGE SCALE GENOMIC DNA]</scope>
    <source>
        <strain evidence="8 9">DSM 19706</strain>
    </source>
</reference>
<evidence type="ECO:0000256" key="1">
    <source>
        <dbReference type="ARBA" id="ARBA00004141"/>
    </source>
</evidence>
<dbReference type="SUPFAM" id="SSF161111">
    <property type="entry name" value="Cation efflux protein transmembrane domain-like"/>
    <property type="match status" value="1"/>
</dbReference>
<keyword evidence="3" id="KW-0813">Transport</keyword>
<dbReference type="GO" id="GO:0005385">
    <property type="term" value="F:zinc ion transmembrane transporter activity"/>
    <property type="evidence" value="ECO:0007669"/>
    <property type="project" value="TreeGrafter"/>
</dbReference>
<name>A0A1H9ZIL5_THASX</name>
<accession>A0A1H9ZIL5</accession>
<evidence type="ECO:0000259" key="7">
    <source>
        <dbReference type="Pfam" id="PF01545"/>
    </source>
</evidence>
<keyword evidence="3" id="KW-0864">Zinc transport</keyword>
<keyword evidence="5 6" id="KW-0472">Membrane</keyword>
<evidence type="ECO:0000256" key="5">
    <source>
        <dbReference type="ARBA" id="ARBA00023136"/>
    </source>
</evidence>
<comment type="subcellular location">
    <subcellularLocation>
        <location evidence="1">Membrane</location>
        <topology evidence="1">Multi-pass membrane protein</topology>
    </subcellularLocation>
</comment>
<dbReference type="InterPro" id="IPR027469">
    <property type="entry name" value="Cation_efflux_TMD_sf"/>
</dbReference>
<gene>
    <name evidence="8" type="ORF">SAMN05660429_00466</name>
</gene>
<dbReference type="AlphaFoldDB" id="A0A1H9ZIL5"/>
<dbReference type="STRING" id="349064.SAMN05660429_00466"/>
<dbReference type="EMBL" id="FOHK01000002">
    <property type="protein sequence ID" value="SES81485.1"/>
    <property type="molecule type" value="Genomic_DNA"/>
</dbReference>
<dbReference type="InterPro" id="IPR058533">
    <property type="entry name" value="Cation_efflux_TM"/>
</dbReference>
<dbReference type="Proteomes" id="UP000199308">
    <property type="component" value="Unassembled WGS sequence"/>
</dbReference>
<protein>
    <submittedName>
        <fullName evidence="8">Cation diffusion facilitator family transporter</fullName>
    </submittedName>
</protein>
<keyword evidence="2 6" id="KW-0812">Transmembrane</keyword>
<keyword evidence="4 6" id="KW-1133">Transmembrane helix</keyword>
<dbReference type="InterPro" id="IPR050681">
    <property type="entry name" value="CDF/SLC30A"/>
</dbReference>
<keyword evidence="3" id="KW-0862">Zinc</keyword>
<evidence type="ECO:0000313" key="9">
    <source>
        <dbReference type="Proteomes" id="UP000199308"/>
    </source>
</evidence>
<feature type="transmembrane region" description="Helical" evidence="6">
    <location>
        <begin position="77"/>
        <end position="96"/>
    </location>
</feature>
<feature type="transmembrane region" description="Helical" evidence="6">
    <location>
        <begin position="108"/>
        <end position="128"/>
    </location>
</feature>
<feature type="transmembrane region" description="Helical" evidence="6">
    <location>
        <begin position="18"/>
        <end position="40"/>
    </location>
</feature>
<dbReference type="GO" id="GO:0005886">
    <property type="term" value="C:plasma membrane"/>
    <property type="evidence" value="ECO:0007669"/>
    <property type="project" value="TreeGrafter"/>
</dbReference>
<dbReference type="OrthoDB" id="9799649at2"/>
<keyword evidence="9" id="KW-1185">Reference proteome</keyword>
<evidence type="ECO:0000313" key="8">
    <source>
        <dbReference type="EMBL" id="SES81485.1"/>
    </source>
</evidence>
<dbReference type="Gene3D" id="1.20.1510.10">
    <property type="entry name" value="Cation efflux protein transmembrane domain"/>
    <property type="match status" value="1"/>
</dbReference>
<feature type="transmembrane region" description="Helical" evidence="6">
    <location>
        <begin position="52"/>
        <end position="70"/>
    </location>
</feature>
<dbReference type="PANTHER" id="PTHR11562:SF17">
    <property type="entry name" value="RE54080P-RELATED"/>
    <property type="match status" value="1"/>
</dbReference>
<dbReference type="Pfam" id="PF01545">
    <property type="entry name" value="Cation_efflux"/>
    <property type="match status" value="1"/>
</dbReference>
<evidence type="ECO:0000256" key="3">
    <source>
        <dbReference type="ARBA" id="ARBA00022906"/>
    </source>
</evidence>
<dbReference type="RefSeq" id="WP_093327363.1">
    <property type="nucleotide sequence ID" value="NZ_AP027363.1"/>
</dbReference>
<evidence type="ECO:0000256" key="6">
    <source>
        <dbReference type="SAM" id="Phobius"/>
    </source>
</evidence>
<organism evidence="8 9">
    <name type="scientific">Thalassotalea agarivorans</name>
    <name type="common">Thalassomonas agarivorans</name>
    <dbReference type="NCBI Taxonomy" id="349064"/>
    <lineage>
        <taxon>Bacteria</taxon>
        <taxon>Pseudomonadati</taxon>
        <taxon>Pseudomonadota</taxon>
        <taxon>Gammaproteobacteria</taxon>
        <taxon>Alteromonadales</taxon>
        <taxon>Colwelliaceae</taxon>
        <taxon>Thalassotalea</taxon>
    </lineage>
</organism>
<feature type="transmembrane region" description="Helical" evidence="6">
    <location>
        <begin position="149"/>
        <end position="166"/>
    </location>
</feature>
<keyword evidence="3" id="KW-0406">Ion transport</keyword>
<feature type="domain" description="Cation efflux protein transmembrane" evidence="7">
    <location>
        <begin position="23"/>
        <end position="197"/>
    </location>
</feature>
<dbReference type="PANTHER" id="PTHR11562">
    <property type="entry name" value="CATION EFFLUX PROTEIN/ ZINC TRANSPORTER"/>
    <property type="match status" value="1"/>
</dbReference>
<feature type="transmembrane region" description="Helical" evidence="6">
    <location>
        <begin position="172"/>
        <end position="190"/>
    </location>
</feature>
<proteinExistence type="predicted"/>